<organism evidence="1 2">
    <name type="scientific">Streptococcus parasanguinis</name>
    <dbReference type="NCBI Taxonomy" id="1318"/>
    <lineage>
        <taxon>Bacteria</taxon>
        <taxon>Bacillati</taxon>
        <taxon>Bacillota</taxon>
        <taxon>Bacilli</taxon>
        <taxon>Lactobacillales</taxon>
        <taxon>Streptococcaceae</taxon>
        <taxon>Streptococcus</taxon>
    </lineage>
</organism>
<dbReference type="AlphaFoldDB" id="A0A414CHC1"/>
<sequence length="262" mass="31220">MGYFKAIEQFLYYFIALHTLEKDSVERKIYTGRRLEYLTDNLLSDETKVKNINLKALTRFFGDFDNGRYYVRNKDLLASGISDETYHFILETLSDLPRLRNGYFHKHNLCNWNEVENSRNCTLLIFYLLLGGYTFSESNLKELGVVQTETDGFYQLCEYINNKFDKFPDFNIPIYYFKEECDKYDFYFAEKDDYIEYSTTGVPKYSGVYFRRADIAKYKFTKSSIPYEIWEGTLSICKEEFNIIPSGPQKMIYKNHQMFISN</sequence>
<gene>
    <name evidence="1" type="ORF">DW820_07665</name>
</gene>
<dbReference type="EMBL" id="QSIO01000003">
    <property type="protein sequence ID" value="RHC94392.1"/>
    <property type="molecule type" value="Genomic_DNA"/>
</dbReference>
<evidence type="ECO:0000313" key="2">
    <source>
        <dbReference type="Proteomes" id="UP000285773"/>
    </source>
</evidence>
<proteinExistence type="predicted"/>
<evidence type="ECO:0000313" key="1">
    <source>
        <dbReference type="EMBL" id="RHC94392.1"/>
    </source>
</evidence>
<name>A0A414CHC1_STRPA</name>
<reference evidence="1 2" key="1">
    <citation type="submission" date="2018-08" db="EMBL/GenBank/DDBJ databases">
        <title>A genome reference for cultivated species of the human gut microbiota.</title>
        <authorList>
            <person name="Zou Y."/>
            <person name="Xue W."/>
            <person name="Luo G."/>
        </authorList>
    </citation>
    <scope>NUCLEOTIDE SEQUENCE [LARGE SCALE GENOMIC DNA]</scope>
    <source>
        <strain evidence="1 2">AM33-3BH</strain>
    </source>
</reference>
<comment type="caution">
    <text evidence="1">The sequence shown here is derived from an EMBL/GenBank/DDBJ whole genome shotgun (WGS) entry which is preliminary data.</text>
</comment>
<dbReference type="Proteomes" id="UP000285773">
    <property type="component" value="Unassembled WGS sequence"/>
</dbReference>
<accession>A0A414CHC1</accession>
<protein>
    <submittedName>
        <fullName evidence="1">Uncharacterized protein</fullName>
    </submittedName>
</protein>